<evidence type="ECO:0000256" key="1">
    <source>
        <dbReference type="SAM" id="MobiDB-lite"/>
    </source>
</evidence>
<feature type="region of interest" description="Disordered" evidence="1">
    <location>
        <begin position="261"/>
        <end position="281"/>
    </location>
</feature>
<feature type="compositionally biased region" description="Basic and acidic residues" evidence="1">
    <location>
        <begin position="157"/>
        <end position="167"/>
    </location>
</feature>
<reference evidence="2 3" key="1">
    <citation type="journal article" date="2015" name="Biotechnol. Biofuels">
        <title>Enhanced degradation of softwood versus hardwood by the white-rot fungus Pycnoporus coccineus.</title>
        <authorList>
            <person name="Couturier M."/>
            <person name="Navarro D."/>
            <person name="Chevret D."/>
            <person name="Henrissat B."/>
            <person name="Piumi F."/>
            <person name="Ruiz-Duenas F.J."/>
            <person name="Martinez A.T."/>
            <person name="Grigoriev I.V."/>
            <person name="Riley R."/>
            <person name="Lipzen A."/>
            <person name="Berrin J.G."/>
            <person name="Master E.R."/>
            <person name="Rosso M.N."/>
        </authorList>
    </citation>
    <scope>NUCLEOTIDE SEQUENCE [LARGE SCALE GENOMIC DNA]</scope>
    <source>
        <strain evidence="2 3">BRFM310</strain>
    </source>
</reference>
<evidence type="ECO:0000313" key="3">
    <source>
        <dbReference type="Proteomes" id="UP000193067"/>
    </source>
</evidence>
<gene>
    <name evidence="2" type="ORF">PYCCODRAFT_1474680</name>
</gene>
<protein>
    <submittedName>
        <fullName evidence="2">Uncharacterized protein</fullName>
    </submittedName>
</protein>
<sequence>MEEINAKGKGKAAEDVLFLERLEMLYEQSLSDLRAFADREGKPFDEVRRRMAEIHCQYLFDHPPGGPSSSTVDRKGLIRQALMNISEQLEFLERLAGVQSFFLVVDPSDQADGGFLGGTVLGREFWRGHRGCGSSGAQAFKAQCQRTRPLWHGSHRTTTDPRSHSAHTESVVQTTSKGSARELKAALYSAMRDALRAASGMRNAEMKWTNHSKLDTYGVRVVGWPDHIPMRNPSSLSVAQNQLLFELLSSGQVHFERIDGERTTGSLQPSAEHSPPHRDEDAMFEDSIDYSWAISDYVDHASDPVRRESADYTPGAGVHNHPVDDGIFRDTPQSGSDLNTVEPLLGPNTSKKRRVEER</sequence>
<keyword evidence="3" id="KW-1185">Reference proteome</keyword>
<dbReference type="EMBL" id="KZ084090">
    <property type="protein sequence ID" value="OSD06565.1"/>
    <property type="molecule type" value="Genomic_DNA"/>
</dbReference>
<accession>A0A1Y2IZI6</accession>
<name>A0A1Y2IZI6_TRAC3</name>
<feature type="region of interest" description="Disordered" evidence="1">
    <location>
        <begin position="151"/>
        <end position="176"/>
    </location>
</feature>
<dbReference type="Proteomes" id="UP000193067">
    <property type="component" value="Unassembled WGS sequence"/>
</dbReference>
<proteinExistence type="predicted"/>
<feature type="region of interest" description="Disordered" evidence="1">
    <location>
        <begin position="307"/>
        <end position="358"/>
    </location>
</feature>
<organism evidence="2 3">
    <name type="scientific">Trametes coccinea (strain BRFM310)</name>
    <name type="common">Pycnoporus coccineus</name>
    <dbReference type="NCBI Taxonomy" id="1353009"/>
    <lineage>
        <taxon>Eukaryota</taxon>
        <taxon>Fungi</taxon>
        <taxon>Dikarya</taxon>
        <taxon>Basidiomycota</taxon>
        <taxon>Agaricomycotina</taxon>
        <taxon>Agaricomycetes</taxon>
        <taxon>Polyporales</taxon>
        <taxon>Polyporaceae</taxon>
        <taxon>Trametes</taxon>
    </lineage>
</organism>
<dbReference type="AlphaFoldDB" id="A0A1Y2IZI6"/>
<dbReference type="OrthoDB" id="3223825at2759"/>
<evidence type="ECO:0000313" key="2">
    <source>
        <dbReference type="EMBL" id="OSD06565.1"/>
    </source>
</evidence>